<comment type="caution">
    <text evidence="2">The sequence shown here is derived from an EMBL/GenBank/DDBJ whole genome shotgun (WGS) entry which is preliminary data.</text>
</comment>
<dbReference type="AlphaFoldDB" id="A0AAV9ZB93"/>
<feature type="compositionally biased region" description="Polar residues" evidence="1">
    <location>
        <begin position="1"/>
        <end position="21"/>
    </location>
</feature>
<evidence type="ECO:0000256" key="1">
    <source>
        <dbReference type="SAM" id="MobiDB-lite"/>
    </source>
</evidence>
<gene>
    <name evidence="2" type="ORF">R3P38DRAFT_3237689</name>
</gene>
<feature type="compositionally biased region" description="Polar residues" evidence="1">
    <location>
        <begin position="61"/>
        <end position="74"/>
    </location>
</feature>
<reference evidence="2 3" key="1">
    <citation type="journal article" date="2024" name="J Genomics">
        <title>Draft genome sequencing and assembly of Favolaschia claudopus CIRM-BRFM 2984 isolated from oak limbs.</title>
        <authorList>
            <person name="Navarro D."/>
            <person name="Drula E."/>
            <person name="Chaduli D."/>
            <person name="Cazenave R."/>
            <person name="Ahrendt S."/>
            <person name="Wang J."/>
            <person name="Lipzen A."/>
            <person name="Daum C."/>
            <person name="Barry K."/>
            <person name="Grigoriev I.V."/>
            <person name="Favel A."/>
            <person name="Rosso M.N."/>
            <person name="Martin F."/>
        </authorList>
    </citation>
    <scope>NUCLEOTIDE SEQUENCE [LARGE SCALE GENOMIC DNA]</scope>
    <source>
        <strain evidence="2 3">CIRM-BRFM 2984</strain>
    </source>
</reference>
<protein>
    <submittedName>
        <fullName evidence="2">Uncharacterized protein</fullName>
    </submittedName>
</protein>
<name>A0AAV9ZB93_9AGAR</name>
<dbReference type="Proteomes" id="UP001362999">
    <property type="component" value="Unassembled WGS sequence"/>
</dbReference>
<feature type="region of interest" description="Disordered" evidence="1">
    <location>
        <begin position="1"/>
        <end position="136"/>
    </location>
</feature>
<sequence length="136" mass="14518">MATTSPPGSVKSRPSASTLQKLRTKDTGNDPPTDSRAPGPYRTNASRNSSTRDVSKPYSVHPTSSIRSTASAGTARSPREPPSTPSKRSFLSSIPILGGLSKSPKRHAMTPDPANNQPEETYDREQSTPTPRSNSN</sequence>
<feature type="compositionally biased region" description="Polar residues" evidence="1">
    <location>
        <begin position="43"/>
        <end position="52"/>
    </location>
</feature>
<dbReference type="EMBL" id="JAWWNJ010000172">
    <property type="protein sequence ID" value="KAK6977102.1"/>
    <property type="molecule type" value="Genomic_DNA"/>
</dbReference>
<evidence type="ECO:0000313" key="3">
    <source>
        <dbReference type="Proteomes" id="UP001362999"/>
    </source>
</evidence>
<keyword evidence="3" id="KW-1185">Reference proteome</keyword>
<accession>A0AAV9ZB93</accession>
<evidence type="ECO:0000313" key="2">
    <source>
        <dbReference type="EMBL" id="KAK6977102.1"/>
    </source>
</evidence>
<organism evidence="2 3">
    <name type="scientific">Favolaschia claudopus</name>
    <dbReference type="NCBI Taxonomy" id="2862362"/>
    <lineage>
        <taxon>Eukaryota</taxon>
        <taxon>Fungi</taxon>
        <taxon>Dikarya</taxon>
        <taxon>Basidiomycota</taxon>
        <taxon>Agaricomycotina</taxon>
        <taxon>Agaricomycetes</taxon>
        <taxon>Agaricomycetidae</taxon>
        <taxon>Agaricales</taxon>
        <taxon>Marasmiineae</taxon>
        <taxon>Mycenaceae</taxon>
        <taxon>Favolaschia</taxon>
    </lineage>
</organism>
<proteinExistence type="predicted"/>
<feature type="compositionally biased region" description="Polar residues" evidence="1">
    <location>
        <begin position="127"/>
        <end position="136"/>
    </location>
</feature>